<dbReference type="EMBL" id="JNVC02000003">
    <property type="protein sequence ID" value="KEZ53196.1"/>
    <property type="molecule type" value="Genomic_DNA"/>
</dbReference>
<evidence type="ECO:0000256" key="2">
    <source>
        <dbReference type="HAMAP-Rule" id="MF_01940"/>
    </source>
</evidence>
<dbReference type="HAMAP" id="MF_01940">
    <property type="entry name" value="RNA_CPDase"/>
    <property type="match status" value="1"/>
</dbReference>
<feature type="active site" description="Proton acceptor" evidence="2">
    <location>
        <position position="129"/>
    </location>
</feature>
<dbReference type="SUPFAM" id="SSF55144">
    <property type="entry name" value="LigT-like"/>
    <property type="match status" value="1"/>
</dbReference>
<dbReference type="RefSeq" id="WP_029565853.1">
    <property type="nucleotide sequence ID" value="NZ_JNVC02000003.1"/>
</dbReference>
<keyword evidence="1 2" id="KW-0378">Hydrolase</keyword>
<dbReference type="Proteomes" id="UP000028549">
    <property type="component" value="Unassembled WGS sequence"/>
</dbReference>
<dbReference type="PANTHER" id="PTHR35561:SF1">
    <property type="entry name" value="RNA 2',3'-CYCLIC PHOSPHODIESTERASE"/>
    <property type="match status" value="1"/>
</dbReference>
<dbReference type="NCBIfam" id="TIGR02258">
    <property type="entry name" value="2_5_ligase"/>
    <property type="match status" value="1"/>
</dbReference>
<dbReference type="Pfam" id="PF13563">
    <property type="entry name" value="2_5_RNA_ligase2"/>
    <property type="match status" value="1"/>
</dbReference>
<evidence type="ECO:0000313" key="4">
    <source>
        <dbReference type="Proteomes" id="UP000028549"/>
    </source>
</evidence>
<comment type="function">
    <text evidence="2">Hydrolyzes RNA 2',3'-cyclic phosphodiester to an RNA 2'-phosphomonoester.</text>
</comment>
<comment type="similarity">
    <text evidence="2">Belongs to the 2H phosphoesterase superfamily. ThpR family.</text>
</comment>
<organism evidence="3 4">
    <name type="scientific">Metabacillus indicus</name>
    <name type="common">Bacillus indicus</name>
    <dbReference type="NCBI Taxonomy" id="246786"/>
    <lineage>
        <taxon>Bacteria</taxon>
        <taxon>Bacillati</taxon>
        <taxon>Bacillota</taxon>
        <taxon>Bacilli</taxon>
        <taxon>Bacillales</taxon>
        <taxon>Bacillaceae</taxon>
        <taxon>Metabacillus</taxon>
    </lineage>
</organism>
<feature type="active site" description="Proton donor" evidence="2">
    <location>
        <position position="42"/>
    </location>
</feature>
<name>A0A084H0T4_METID</name>
<dbReference type="InterPro" id="IPR009097">
    <property type="entry name" value="Cyclic_Pdiesterase"/>
</dbReference>
<keyword evidence="4" id="KW-1185">Reference proteome</keyword>
<dbReference type="InterPro" id="IPR004175">
    <property type="entry name" value="RNA_CPDase"/>
</dbReference>
<sequence>MTTQTHYFIGIPVPQNEAEMLTAKTEGMKKLFKSWVHPLDYHLTLAFLGHPDSADQLQAVMKELHTALGEFPSFHLSISGFGTFGRKQAPQIFWAGAEKSEPLEKVRETVYSVCRKHGFALDERPFAPHITIARKWAADEDFQEGMLPGHPVSAFQVSKINLFQTKLGEVPKYHTIDTVLLR</sequence>
<reference evidence="3 4" key="1">
    <citation type="journal article" date="2005" name="Int. J. Syst. Evol. Microbiol.">
        <title>Bacillus cibi sp. nov., isolated from jeotgal, a traditional Korean fermented seafood.</title>
        <authorList>
            <person name="Yoon J.H."/>
            <person name="Lee C.H."/>
            <person name="Oh T.K."/>
        </authorList>
    </citation>
    <scope>NUCLEOTIDE SEQUENCE [LARGE SCALE GENOMIC DNA]</scope>
    <source>
        <strain evidence="3 4">DSM 16189</strain>
    </source>
</reference>
<dbReference type="EC" id="3.1.4.58" evidence="2"/>
<dbReference type="STRING" id="246786.GS18_0207815"/>
<gene>
    <name evidence="3" type="ORF">GS18_0207815</name>
</gene>
<evidence type="ECO:0000313" key="3">
    <source>
        <dbReference type="EMBL" id="KEZ53196.1"/>
    </source>
</evidence>
<dbReference type="PANTHER" id="PTHR35561">
    <property type="entry name" value="RNA 2',3'-CYCLIC PHOSPHODIESTERASE"/>
    <property type="match status" value="1"/>
</dbReference>
<protein>
    <recommendedName>
        <fullName evidence="2">RNA 2',3'-cyclic phosphodiesterase</fullName>
        <shortName evidence="2">RNA 2',3'-CPDase</shortName>
        <ecNumber evidence="2">3.1.4.58</ecNumber>
    </recommendedName>
</protein>
<feature type="short sequence motif" description="HXTX 2" evidence="2">
    <location>
        <begin position="129"/>
        <end position="132"/>
    </location>
</feature>
<dbReference type="AlphaFoldDB" id="A0A084H0T4"/>
<accession>A0A084H0T4</accession>
<dbReference type="GO" id="GO:0004113">
    <property type="term" value="F:2',3'-cyclic-nucleotide 3'-phosphodiesterase activity"/>
    <property type="evidence" value="ECO:0007669"/>
    <property type="project" value="InterPro"/>
</dbReference>
<dbReference type="Gene3D" id="3.90.1140.10">
    <property type="entry name" value="Cyclic phosphodiesterase"/>
    <property type="match status" value="1"/>
</dbReference>
<comment type="catalytic activity">
    <reaction evidence="2">
        <text>a 3'-end 2',3'-cyclophospho-ribonucleotide-RNA + H2O = a 3'-end 2'-phospho-ribonucleotide-RNA + H(+)</text>
        <dbReference type="Rhea" id="RHEA:11828"/>
        <dbReference type="Rhea" id="RHEA-COMP:10464"/>
        <dbReference type="Rhea" id="RHEA-COMP:17353"/>
        <dbReference type="ChEBI" id="CHEBI:15377"/>
        <dbReference type="ChEBI" id="CHEBI:15378"/>
        <dbReference type="ChEBI" id="CHEBI:83064"/>
        <dbReference type="ChEBI" id="CHEBI:173113"/>
        <dbReference type="EC" id="3.1.4.58"/>
    </reaction>
</comment>
<dbReference type="GO" id="GO:0008664">
    <property type="term" value="F:RNA 2',3'-cyclic 3'-phosphodiesterase activity"/>
    <property type="evidence" value="ECO:0007669"/>
    <property type="project" value="UniProtKB-EC"/>
</dbReference>
<evidence type="ECO:0000256" key="1">
    <source>
        <dbReference type="ARBA" id="ARBA00022801"/>
    </source>
</evidence>
<comment type="caution">
    <text evidence="3">The sequence shown here is derived from an EMBL/GenBank/DDBJ whole genome shotgun (WGS) entry which is preliminary data.</text>
</comment>
<dbReference type="OrthoDB" id="9789350at2"/>
<feature type="short sequence motif" description="HXTX 1" evidence="2">
    <location>
        <begin position="42"/>
        <end position="45"/>
    </location>
</feature>
<proteinExistence type="inferred from homology"/>